<keyword evidence="1" id="KW-0812">Transmembrane</keyword>
<gene>
    <name evidence="2" type="ORF">HZZ05_08035</name>
</gene>
<feature type="transmembrane region" description="Helical" evidence="1">
    <location>
        <begin position="77"/>
        <end position="95"/>
    </location>
</feature>
<evidence type="ECO:0000256" key="1">
    <source>
        <dbReference type="SAM" id="Phobius"/>
    </source>
</evidence>
<feature type="transmembrane region" description="Helical" evidence="1">
    <location>
        <begin position="101"/>
        <end position="120"/>
    </location>
</feature>
<name>A0A853EJC7_9ACTO</name>
<dbReference type="EMBL" id="JACBXV010000103">
    <property type="protein sequence ID" value="NYS69463.1"/>
    <property type="molecule type" value="Genomic_DNA"/>
</dbReference>
<feature type="transmembrane region" description="Helical" evidence="1">
    <location>
        <begin position="241"/>
        <end position="263"/>
    </location>
</feature>
<comment type="caution">
    <text evidence="2">The sequence shown here is derived from an EMBL/GenBank/DDBJ whole genome shotgun (WGS) entry which is preliminary data.</text>
</comment>
<dbReference type="AlphaFoldDB" id="A0A853EJC7"/>
<protein>
    <recommendedName>
        <fullName evidence="4">NnrS protein</fullName>
    </recommendedName>
</protein>
<reference evidence="2 3" key="1">
    <citation type="submission" date="2020-07" db="EMBL/GenBank/DDBJ databases">
        <title>MOT database genomes.</title>
        <authorList>
            <person name="Joseph S."/>
            <person name="Aduse-Opoku J."/>
            <person name="Hashim A."/>
            <person name="Wade W."/>
            <person name="Curtis M."/>
        </authorList>
    </citation>
    <scope>NUCLEOTIDE SEQUENCE [LARGE SCALE GENOMIC DNA]</scope>
    <source>
        <strain evidence="2 3">WMus004</strain>
    </source>
</reference>
<evidence type="ECO:0000313" key="2">
    <source>
        <dbReference type="EMBL" id="NYS69463.1"/>
    </source>
</evidence>
<dbReference type="Proteomes" id="UP000572528">
    <property type="component" value="Unassembled WGS sequence"/>
</dbReference>
<feature type="transmembrane region" description="Helical" evidence="1">
    <location>
        <begin position="275"/>
        <end position="300"/>
    </location>
</feature>
<feature type="transmembrane region" description="Helical" evidence="1">
    <location>
        <begin position="49"/>
        <end position="68"/>
    </location>
</feature>
<proteinExistence type="predicted"/>
<sequence length="384" mass="39883">MKDRRQRRLSPPVAPRLAALAMGAACLLAGLDASLLRLGLPAPVSGAELAALHGPLMLVGFLGTVISLERAVAARTAWAYLAPFSSAAGCLLLLAGAPPLLGRGLLVAAAAALCATYLHIHRRAPAPAVDIQAMGALALLLGDLLWLGRAPIEAAVPLWLALPALTIIGERLELARIAFLDPVVEEAVRALSTAALLGCCLMVIEPGARLITGPALLGLAVIMAFHDVARRTIRARGAVRFMAASMLAGYAWLAVAGLTWSLGGEQALSGGGYEIIIHALAVGYAFSMILAHAPVIIPAVVHRRLPYHRLMWLPYLLIHVGMVVRVAGLAHQMPGAWQLGGVLGVAAILLFMGLTLIRVIASGRLGAPGAAGPPRPSGMRRTAS</sequence>
<organism evidence="2 3">
    <name type="scientific">Actinomyces bowdenii</name>
    <dbReference type="NCBI Taxonomy" id="131109"/>
    <lineage>
        <taxon>Bacteria</taxon>
        <taxon>Bacillati</taxon>
        <taxon>Actinomycetota</taxon>
        <taxon>Actinomycetes</taxon>
        <taxon>Actinomycetales</taxon>
        <taxon>Actinomycetaceae</taxon>
        <taxon>Actinomyces</taxon>
    </lineage>
</organism>
<feature type="transmembrane region" description="Helical" evidence="1">
    <location>
        <begin position="312"/>
        <end position="330"/>
    </location>
</feature>
<keyword evidence="1" id="KW-0472">Membrane</keyword>
<keyword evidence="1" id="KW-1133">Transmembrane helix</keyword>
<feature type="transmembrane region" description="Helical" evidence="1">
    <location>
        <begin position="336"/>
        <end position="357"/>
    </location>
</feature>
<evidence type="ECO:0008006" key="4">
    <source>
        <dbReference type="Google" id="ProtNLM"/>
    </source>
</evidence>
<accession>A0A853EJC7</accession>
<evidence type="ECO:0000313" key="3">
    <source>
        <dbReference type="Proteomes" id="UP000572528"/>
    </source>
</evidence>